<organism evidence="3 4">
    <name type="scientific">Kingdonia uniflora</name>
    <dbReference type="NCBI Taxonomy" id="39325"/>
    <lineage>
        <taxon>Eukaryota</taxon>
        <taxon>Viridiplantae</taxon>
        <taxon>Streptophyta</taxon>
        <taxon>Embryophyta</taxon>
        <taxon>Tracheophyta</taxon>
        <taxon>Spermatophyta</taxon>
        <taxon>Magnoliopsida</taxon>
        <taxon>Ranunculales</taxon>
        <taxon>Circaeasteraceae</taxon>
        <taxon>Kingdonia</taxon>
    </lineage>
</organism>
<protein>
    <recommendedName>
        <fullName evidence="2">GRPD C-terminal domain-containing protein</fullName>
    </recommendedName>
</protein>
<feature type="signal peptide" evidence="1">
    <location>
        <begin position="1"/>
        <end position="22"/>
    </location>
</feature>
<gene>
    <name evidence="3" type="ORF">GIB67_001212</name>
</gene>
<comment type="caution">
    <text evidence="3">The sequence shown here is derived from an EMBL/GenBank/DDBJ whole genome shotgun (WGS) entry which is preliminary data.</text>
</comment>
<evidence type="ECO:0000313" key="4">
    <source>
        <dbReference type="Proteomes" id="UP000541444"/>
    </source>
</evidence>
<dbReference type="OrthoDB" id="2684236at2759"/>
<evidence type="ECO:0000313" key="3">
    <source>
        <dbReference type="EMBL" id="KAF6141660.1"/>
    </source>
</evidence>
<accession>A0A7J7LGJ7</accession>
<sequence>MNARRSSTKQRWVALITLPIQALYLLKCVPDRVTDDSGAMISEVILKRKQYRPQEGRWLSRSVLDHVGHECFVVRIRVGSGFWRRGGEAPSSVKLMERIVEIREGSWSYVSSSIGVAPGMWNYDYHNLFDFILLCF</sequence>
<dbReference type="Proteomes" id="UP000541444">
    <property type="component" value="Unassembled WGS sequence"/>
</dbReference>
<dbReference type="InterPro" id="IPR009836">
    <property type="entry name" value="GRDP-like"/>
</dbReference>
<name>A0A7J7LGJ7_9MAGN</name>
<reference evidence="3 4" key="1">
    <citation type="journal article" date="2020" name="IScience">
        <title>Genome Sequencing of the Endangered Kingdonia uniflora (Circaeasteraceae, Ranunculales) Reveals Potential Mechanisms of Evolutionary Specialization.</title>
        <authorList>
            <person name="Sun Y."/>
            <person name="Deng T."/>
            <person name="Zhang A."/>
            <person name="Moore M.J."/>
            <person name="Landis J.B."/>
            <person name="Lin N."/>
            <person name="Zhang H."/>
            <person name="Zhang X."/>
            <person name="Huang J."/>
            <person name="Zhang X."/>
            <person name="Sun H."/>
            <person name="Wang H."/>
        </authorList>
    </citation>
    <scope>NUCLEOTIDE SEQUENCE [LARGE SCALE GENOMIC DNA]</scope>
    <source>
        <strain evidence="3">TB1705</strain>
        <tissue evidence="3">Leaf</tissue>
    </source>
</reference>
<keyword evidence="4" id="KW-1185">Reference proteome</keyword>
<evidence type="ECO:0000256" key="1">
    <source>
        <dbReference type="SAM" id="SignalP"/>
    </source>
</evidence>
<evidence type="ECO:0000259" key="2">
    <source>
        <dbReference type="Pfam" id="PF25335"/>
    </source>
</evidence>
<dbReference type="EMBL" id="JACGCM010002300">
    <property type="protein sequence ID" value="KAF6141660.1"/>
    <property type="molecule type" value="Genomic_DNA"/>
</dbReference>
<dbReference type="PANTHER" id="PTHR34365:SF2">
    <property type="entry name" value="ENOLASE (DUF1399)"/>
    <property type="match status" value="1"/>
</dbReference>
<dbReference type="InterPro" id="IPR057518">
    <property type="entry name" value="GRDP_C"/>
</dbReference>
<feature type="domain" description="GRPD C-terminal" evidence="2">
    <location>
        <begin position="63"/>
        <end position="118"/>
    </location>
</feature>
<dbReference type="AlphaFoldDB" id="A0A7J7LGJ7"/>
<proteinExistence type="predicted"/>
<dbReference type="PANTHER" id="PTHR34365">
    <property type="entry name" value="ENOLASE (DUF1399)"/>
    <property type="match status" value="1"/>
</dbReference>
<dbReference type="Pfam" id="PF25335">
    <property type="entry name" value="GRDP_C"/>
    <property type="match status" value="1"/>
</dbReference>
<keyword evidence="1" id="KW-0732">Signal</keyword>
<feature type="chain" id="PRO_5029893605" description="GRPD C-terminal domain-containing protein" evidence="1">
    <location>
        <begin position="23"/>
        <end position="136"/>
    </location>
</feature>